<dbReference type="STRING" id="1513793.SAMN06296036_10964"/>
<sequence length="236" mass="27621">MVNQFDYRRVVIVNLSIFFLTACLERESPEQDFDLAIANLKASGLTRHQADGEGLPWFTQKLFDPVWDRKGQNLIQLPSFKLTNQFGKTVTRVDLNNRIVFANFFYARCGGMCPSTMRRIKKLYESVGHEESVLFLSHTLTPDMDTPSELHRYQQELGIADEQRWLLLTGSKDDIYRLARENYYADTTRLDQKSQQNFRHSEHLYLFDREGYLRGIYNSKNPMAMKRAAKDYKALL</sequence>
<dbReference type="PANTHER" id="PTHR12151:SF25">
    <property type="entry name" value="LINALOOL DEHYDRATASE_ISOMERASE DOMAIN-CONTAINING PROTEIN"/>
    <property type="match status" value="1"/>
</dbReference>
<dbReference type="SUPFAM" id="SSF52833">
    <property type="entry name" value="Thioredoxin-like"/>
    <property type="match status" value="1"/>
</dbReference>
<evidence type="ECO:0000256" key="3">
    <source>
        <dbReference type="PIRSR" id="PIRSR603782-2"/>
    </source>
</evidence>
<accession>A0A1Y6BUC1</accession>
<evidence type="ECO:0000313" key="4">
    <source>
        <dbReference type="EMBL" id="SMF28922.1"/>
    </source>
</evidence>
<feature type="binding site" evidence="2">
    <location>
        <position position="113"/>
    </location>
    <ligand>
        <name>Cu cation</name>
        <dbReference type="ChEBI" id="CHEBI:23378"/>
    </ligand>
</feature>
<feature type="binding site" evidence="2">
    <location>
        <position position="200"/>
    </location>
    <ligand>
        <name>Cu cation</name>
        <dbReference type="ChEBI" id="CHEBI:23378"/>
    </ligand>
</feature>
<feature type="binding site" evidence="2">
    <location>
        <position position="109"/>
    </location>
    <ligand>
        <name>Cu cation</name>
        <dbReference type="ChEBI" id="CHEBI:23378"/>
    </ligand>
</feature>
<gene>
    <name evidence="4" type="ORF">SAMN06296036_10964</name>
</gene>
<keyword evidence="2" id="KW-0479">Metal-binding</keyword>
<evidence type="ECO:0000256" key="2">
    <source>
        <dbReference type="PIRSR" id="PIRSR603782-1"/>
    </source>
</evidence>
<evidence type="ECO:0000256" key="1">
    <source>
        <dbReference type="ARBA" id="ARBA00010996"/>
    </source>
</evidence>
<dbReference type="InterPro" id="IPR036249">
    <property type="entry name" value="Thioredoxin-like_sf"/>
</dbReference>
<feature type="disulfide bond" description="Redox-active" evidence="3">
    <location>
        <begin position="109"/>
        <end position="113"/>
    </location>
</feature>
<proteinExistence type="inferred from homology"/>
<keyword evidence="2" id="KW-0186">Copper</keyword>
<dbReference type="OrthoDB" id="6335573at2"/>
<dbReference type="Pfam" id="PF02630">
    <property type="entry name" value="SCO1-SenC"/>
    <property type="match status" value="1"/>
</dbReference>
<name>A0A1Y6BUC1_9BACT</name>
<organism evidence="4 5">
    <name type="scientific">Pseudobacteriovorax antillogorgiicola</name>
    <dbReference type="NCBI Taxonomy" id="1513793"/>
    <lineage>
        <taxon>Bacteria</taxon>
        <taxon>Pseudomonadati</taxon>
        <taxon>Bdellovibrionota</taxon>
        <taxon>Oligoflexia</taxon>
        <taxon>Oligoflexales</taxon>
        <taxon>Pseudobacteriovoracaceae</taxon>
        <taxon>Pseudobacteriovorax</taxon>
    </lineage>
</organism>
<dbReference type="InterPro" id="IPR003782">
    <property type="entry name" value="SCO1/SenC"/>
</dbReference>
<comment type="similarity">
    <text evidence="1">Belongs to the SCO1/2 family.</text>
</comment>
<dbReference type="GO" id="GO:0046872">
    <property type="term" value="F:metal ion binding"/>
    <property type="evidence" value="ECO:0007669"/>
    <property type="project" value="UniProtKB-KW"/>
</dbReference>
<dbReference type="RefSeq" id="WP_132319406.1">
    <property type="nucleotide sequence ID" value="NZ_FWZT01000009.1"/>
</dbReference>
<dbReference type="AlphaFoldDB" id="A0A1Y6BUC1"/>
<reference evidence="5" key="1">
    <citation type="submission" date="2017-04" db="EMBL/GenBank/DDBJ databases">
        <authorList>
            <person name="Varghese N."/>
            <person name="Submissions S."/>
        </authorList>
    </citation>
    <scope>NUCLEOTIDE SEQUENCE [LARGE SCALE GENOMIC DNA]</scope>
    <source>
        <strain evidence="5">RKEM611</strain>
    </source>
</reference>
<dbReference type="EMBL" id="FWZT01000009">
    <property type="protein sequence ID" value="SMF28922.1"/>
    <property type="molecule type" value="Genomic_DNA"/>
</dbReference>
<protein>
    <submittedName>
        <fullName evidence="4">Protein SCO1/2</fullName>
    </submittedName>
</protein>
<evidence type="ECO:0000313" key="5">
    <source>
        <dbReference type="Proteomes" id="UP000192907"/>
    </source>
</evidence>
<keyword evidence="5" id="KW-1185">Reference proteome</keyword>
<keyword evidence="3" id="KW-1015">Disulfide bond</keyword>
<dbReference type="CDD" id="cd02968">
    <property type="entry name" value="SCO"/>
    <property type="match status" value="1"/>
</dbReference>
<dbReference type="Gene3D" id="3.40.30.10">
    <property type="entry name" value="Glutaredoxin"/>
    <property type="match status" value="1"/>
</dbReference>
<dbReference type="Proteomes" id="UP000192907">
    <property type="component" value="Unassembled WGS sequence"/>
</dbReference>
<dbReference type="PANTHER" id="PTHR12151">
    <property type="entry name" value="ELECTRON TRANSPORT PROTIN SCO1/SENC FAMILY MEMBER"/>
    <property type="match status" value="1"/>
</dbReference>